<gene>
    <name evidence="1" type="ORF">THSYN_25420</name>
</gene>
<organism evidence="1 2">
    <name type="scientific">Candidatus Thiodictyon syntrophicum</name>
    <dbReference type="NCBI Taxonomy" id="1166950"/>
    <lineage>
        <taxon>Bacteria</taxon>
        <taxon>Pseudomonadati</taxon>
        <taxon>Pseudomonadota</taxon>
        <taxon>Gammaproteobacteria</taxon>
        <taxon>Chromatiales</taxon>
        <taxon>Chromatiaceae</taxon>
        <taxon>Thiodictyon</taxon>
    </lineage>
</organism>
<dbReference type="AlphaFoldDB" id="A0A2K8UFP0"/>
<dbReference type="KEGG" id="tsy:THSYN_25420"/>
<accession>A0A2K8UFP0</accession>
<evidence type="ECO:0000313" key="1">
    <source>
        <dbReference type="EMBL" id="AUB83941.1"/>
    </source>
</evidence>
<sequence length="161" mass="16538">MLLLALCPPAAPVPAAEAAAGREAMADAMSRMMESMGLLGAGAGAANPAGGGGSWDQAAEVGKRMLEGRGLPLTGAGLEGPWEAAGGGLLIVQGGNYRLYAPNGGYVDGVIQVIGQRVRMGSRRAGFAFEFEYALDQGRLALRDARGQVYLYRRLVLDGGG</sequence>
<keyword evidence="2" id="KW-1185">Reference proteome</keyword>
<proteinExistence type="predicted"/>
<dbReference type="EMBL" id="CP020370">
    <property type="protein sequence ID" value="AUB83941.1"/>
    <property type="molecule type" value="Genomic_DNA"/>
</dbReference>
<dbReference type="Proteomes" id="UP000232638">
    <property type="component" value="Chromosome"/>
</dbReference>
<evidence type="ECO:0000313" key="2">
    <source>
        <dbReference type="Proteomes" id="UP000232638"/>
    </source>
</evidence>
<reference evidence="1 2" key="1">
    <citation type="submission" date="2017-03" db="EMBL/GenBank/DDBJ databases">
        <title>Complete genome sequence of Candidatus 'Thiodictyon syntrophicum' sp. nov. strain Cad16T, a photolithoautotroph purple sulfur bacterium isolated from an alpine meromictic lake.</title>
        <authorList>
            <person name="Luedin S.M."/>
            <person name="Pothier J.F."/>
            <person name="Danza F."/>
            <person name="Storelli N."/>
            <person name="Wittwer M."/>
            <person name="Tonolla M."/>
        </authorList>
    </citation>
    <scope>NUCLEOTIDE SEQUENCE [LARGE SCALE GENOMIC DNA]</scope>
    <source>
        <strain evidence="1 2">Cad16T</strain>
    </source>
</reference>
<name>A0A2K8UFP0_9GAMM</name>
<protein>
    <submittedName>
        <fullName evidence="1">Uncharacterized protein</fullName>
    </submittedName>
</protein>